<sequence>MGWKRIRAVYEVDSSLELPYRFSATELAGNFSLSSNKASTLYQYLHTSSKTYESYKAQGIHILTPFDNDYPSRLSQIYDPPWVLYAKGNIDFLHTSSSLGVVGTRTPTTYGKEALQYLLPSSINKGSAIVSGMAKGTDTLAHKLAIKEQGRTIAVLGSGFHHIYPRENEGLFNHMAVNHLLLTEYPPYIPPRKWQFPMRNRIISGLSDVIFVSEAGERSGSLITAYQGLEQGKEVRTLPGSVFSSMSKGTNKLIKEGAAPVVLPEDLLQ</sequence>
<dbReference type="Proteomes" id="UP000275076">
    <property type="component" value="Unassembled WGS sequence"/>
</dbReference>
<name>A0A428MYS8_9BACI</name>
<dbReference type="NCBIfam" id="TIGR00732">
    <property type="entry name" value="dprA"/>
    <property type="match status" value="1"/>
</dbReference>
<organism evidence="3 4">
    <name type="scientific">Salibacterium salarium</name>
    <dbReference type="NCBI Taxonomy" id="284579"/>
    <lineage>
        <taxon>Bacteria</taxon>
        <taxon>Bacillati</taxon>
        <taxon>Bacillota</taxon>
        <taxon>Bacilli</taxon>
        <taxon>Bacillales</taxon>
        <taxon>Bacillaceae</taxon>
    </lineage>
</organism>
<reference evidence="3 4" key="1">
    <citation type="submission" date="2018-10" db="EMBL/GenBank/DDBJ databases">
        <title>Draft genome sequence of Bacillus salarius IM0101, isolated from a hypersaline soil in Inner Mongolia, China.</title>
        <authorList>
            <person name="Yamprayoonswat W."/>
            <person name="Boonvisut S."/>
            <person name="Jumpathong W."/>
            <person name="Sittihan S."/>
            <person name="Ruangsuj P."/>
            <person name="Wanthongcharoen S."/>
            <person name="Thongpramul N."/>
            <person name="Pimmason S."/>
            <person name="Yu B."/>
            <person name="Yasawong M."/>
        </authorList>
    </citation>
    <scope>NUCLEOTIDE SEQUENCE [LARGE SCALE GENOMIC DNA]</scope>
    <source>
        <strain evidence="3 4">IM0101</strain>
    </source>
</reference>
<dbReference type="PANTHER" id="PTHR43022">
    <property type="entry name" value="PROTEIN SMF"/>
    <property type="match status" value="1"/>
</dbReference>
<dbReference type="InterPro" id="IPR057666">
    <property type="entry name" value="DrpA_SLOG"/>
</dbReference>
<proteinExistence type="inferred from homology"/>
<dbReference type="GO" id="GO:0009294">
    <property type="term" value="P:DNA-mediated transformation"/>
    <property type="evidence" value="ECO:0007669"/>
    <property type="project" value="InterPro"/>
</dbReference>
<evidence type="ECO:0000256" key="1">
    <source>
        <dbReference type="ARBA" id="ARBA00006525"/>
    </source>
</evidence>
<dbReference type="SUPFAM" id="SSF102405">
    <property type="entry name" value="MCP/YpsA-like"/>
    <property type="match status" value="1"/>
</dbReference>
<keyword evidence="4" id="KW-1185">Reference proteome</keyword>
<dbReference type="Pfam" id="PF02481">
    <property type="entry name" value="DNA_processg_A"/>
    <property type="match status" value="1"/>
</dbReference>
<feature type="domain" description="Smf/DprA SLOG" evidence="2">
    <location>
        <begin position="62"/>
        <end position="268"/>
    </location>
</feature>
<protein>
    <submittedName>
        <fullName evidence="3">DNA-protecting protein DprA</fullName>
    </submittedName>
</protein>
<dbReference type="AlphaFoldDB" id="A0A428MYS8"/>
<gene>
    <name evidence="3" type="primary">dprA</name>
    <name evidence="3" type="ORF">D7Z54_21380</name>
</gene>
<dbReference type="EMBL" id="RBVX01000026">
    <property type="protein sequence ID" value="RSL31246.1"/>
    <property type="molecule type" value="Genomic_DNA"/>
</dbReference>
<evidence type="ECO:0000259" key="2">
    <source>
        <dbReference type="Pfam" id="PF02481"/>
    </source>
</evidence>
<accession>A0A428MYS8</accession>
<dbReference type="Gene3D" id="3.40.50.450">
    <property type="match status" value="1"/>
</dbReference>
<evidence type="ECO:0000313" key="4">
    <source>
        <dbReference type="Proteomes" id="UP000275076"/>
    </source>
</evidence>
<evidence type="ECO:0000313" key="3">
    <source>
        <dbReference type="EMBL" id="RSL31246.1"/>
    </source>
</evidence>
<dbReference type="PANTHER" id="PTHR43022:SF1">
    <property type="entry name" value="PROTEIN SMF"/>
    <property type="match status" value="1"/>
</dbReference>
<dbReference type="OrthoDB" id="9785707at2"/>
<dbReference type="InterPro" id="IPR003488">
    <property type="entry name" value="DprA"/>
</dbReference>
<comment type="caution">
    <text evidence="3">The sequence shown here is derived from an EMBL/GenBank/DDBJ whole genome shotgun (WGS) entry which is preliminary data.</text>
</comment>
<comment type="similarity">
    <text evidence="1">Belongs to the DprA/Smf family.</text>
</comment>